<protein>
    <submittedName>
        <fullName evidence="4">Amidohydrolase</fullName>
    </submittedName>
    <submittedName>
        <fullName evidence="5">M20 family metallopeptidase</fullName>
    </submittedName>
</protein>
<name>A0A3S5DA56_KLUIN</name>
<feature type="binding site" evidence="2">
    <location>
        <position position="138"/>
    </location>
    <ligand>
        <name>Mn(2+)</name>
        <dbReference type="ChEBI" id="CHEBI:29035"/>
        <label>2</label>
    </ligand>
</feature>
<evidence type="ECO:0000256" key="2">
    <source>
        <dbReference type="PIRSR" id="PIRSR005962-1"/>
    </source>
</evidence>
<dbReference type="InterPro" id="IPR011650">
    <property type="entry name" value="Peptidase_M20_dimer"/>
</dbReference>
<dbReference type="FunFam" id="3.30.70.360:FF:000001">
    <property type="entry name" value="N-acetyldiaminopimelate deacetylase"/>
    <property type="match status" value="1"/>
</dbReference>
<evidence type="ECO:0000259" key="3">
    <source>
        <dbReference type="Pfam" id="PF07687"/>
    </source>
</evidence>
<keyword evidence="2" id="KW-0479">Metal-binding</keyword>
<feature type="binding site" evidence="2">
    <location>
        <position position="362"/>
    </location>
    <ligand>
        <name>Mn(2+)</name>
        <dbReference type="ChEBI" id="CHEBI:29035"/>
        <label>2</label>
    </ligand>
</feature>
<feature type="domain" description="Peptidase M20 dimerisation" evidence="3">
    <location>
        <begin position="187"/>
        <end position="282"/>
    </location>
</feature>
<dbReference type="Pfam" id="PF01546">
    <property type="entry name" value="Peptidase_M20"/>
    <property type="match status" value="1"/>
</dbReference>
<dbReference type="InterPro" id="IPR017439">
    <property type="entry name" value="Amidohydrolase"/>
</dbReference>
<reference evidence="4 6" key="1">
    <citation type="submission" date="2019-10" db="EMBL/GenBank/DDBJ databases">
        <title>Complete genome sequencing of drug resistant plasmids in Kluyvera intermedia.</title>
        <authorList>
            <person name="Ke C."/>
            <person name="Jian S."/>
        </authorList>
    </citation>
    <scope>NUCLEOTIDE SEQUENCE [LARGE SCALE GENOMIC DNA]</scope>
    <source>
        <strain evidence="4 6">N2-1</strain>
    </source>
</reference>
<dbReference type="GO" id="GO:0050118">
    <property type="term" value="F:N-acetyldiaminopimelate deacetylase activity"/>
    <property type="evidence" value="ECO:0007669"/>
    <property type="project" value="UniProtKB-ARBA"/>
</dbReference>
<dbReference type="EMBL" id="CP045845">
    <property type="protein sequence ID" value="QGH30313.1"/>
    <property type="molecule type" value="Genomic_DNA"/>
</dbReference>
<accession>A0A3S5DA56</accession>
<organism evidence="5 7">
    <name type="scientific">Kluyvera intermedia</name>
    <name type="common">Enterobacter intermedius</name>
    <dbReference type="NCBI Taxonomy" id="61648"/>
    <lineage>
        <taxon>Bacteria</taxon>
        <taxon>Pseudomonadati</taxon>
        <taxon>Pseudomonadota</taxon>
        <taxon>Gammaproteobacteria</taxon>
        <taxon>Enterobacterales</taxon>
        <taxon>Enterobacteriaceae</taxon>
        <taxon>Kluyvera</taxon>
    </lineage>
</organism>
<sequence length="390" mass="42544">MTHPIVEALQTQEARFTALRRQFHQQPEIGFEEHRTSQQVATLLKEWGYEVDYGLAGTGVVATLKVGDGKKRLGLRADMDALPMQENSGKAWASQTDGRFHGCGHDGHTTTLLYAAEYLARTRQFNGTLHLIFQPAEELLYGGRVMLEDGLFDKFPCDQIFGLHNMPGQKLGRIGLRDGAMMASSDTLHIEVQGVGGHGAVPEHTVDATVVACHITLALQTIVSRNISPFDPAVVTVGSIQAGHAPNIINDKVLMKLTVRTLNEQVRQTVLQRIHAIAISQAESFNASATLTHVNGSPVLKNDPLANAMVRQVATTLFGEEAVGTVSPFMGSEDFAFMLEKNPQGAYFTIGAGDEPDRCMVHNPGYDFNDKILLTGAALWCGLTEHYLRA</sequence>
<dbReference type="InterPro" id="IPR002933">
    <property type="entry name" value="Peptidase_M20"/>
</dbReference>
<dbReference type="PANTHER" id="PTHR11014">
    <property type="entry name" value="PEPTIDASE M20 FAMILY MEMBER"/>
    <property type="match status" value="1"/>
</dbReference>
<dbReference type="CDD" id="cd05666">
    <property type="entry name" value="M20_Acy1-like"/>
    <property type="match status" value="1"/>
</dbReference>
<dbReference type="PANTHER" id="PTHR11014:SF63">
    <property type="entry name" value="METALLOPEPTIDASE, PUTATIVE (AFU_ORTHOLOGUE AFUA_6G09600)-RELATED"/>
    <property type="match status" value="1"/>
</dbReference>
<dbReference type="SUPFAM" id="SSF55031">
    <property type="entry name" value="Bacterial exopeptidase dimerisation domain"/>
    <property type="match status" value="1"/>
</dbReference>
<dbReference type="GO" id="GO:0046872">
    <property type="term" value="F:metal ion binding"/>
    <property type="evidence" value="ECO:0007669"/>
    <property type="project" value="UniProtKB-KW"/>
</dbReference>
<dbReference type="SUPFAM" id="SSF53187">
    <property type="entry name" value="Zn-dependent exopeptidases"/>
    <property type="match status" value="1"/>
</dbReference>
<keyword evidence="1" id="KW-0378">Hydrolase</keyword>
<dbReference type="OrthoDB" id="9777385at2"/>
<dbReference type="EMBL" id="CP123488">
    <property type="protein sequence ID" value="WGL54427.1"/>
    <property type="molecule type" value="Genomic_DNA"/>
</dbReference>
<dbReference type="NCBIfam" id="TIGR01891">
    <property type="entry name" value="amidohydrolases"/>
    <property type="match status" value="1"/>
</dbReference>
<feature type="binding site" evidence="2">
    <location>
        <position position="164"/>
    </location>
    <ligand>
        <name>Mn(2+)</name>
        <dbReference type="ChEBI" id="CHEBI:29035"/>
        <label>2</label>
    </ligand>
</feature>
<dbReference type="GeneID" id="91973099"/>
<dbReference type="Gene3D" id="3.30.70.360">
    <property type="match status" value="1"/>
</dbReference>
<feature type="binding site" evidence="2">
    <location>
        <position position="103"/>
    </location>
    <ligand>
        <name>Mn(2+)</name>
        <dbReference type="ChEBI" id="CHEBI:29035"/>
        <label>2</label>
    </ligand>
</feature>
<proteinExistence type="predicted"/>
<dbReference type="AlphaFoldDB" id="A0A3S5DA56"/>
<dbReference type="Proteomes" id="UP001177527">
    <property type="component" value="Chromosome"/>
</dbReference>
<dbReference type="RefSeq" id="WP_062777683.1">
    <property type="nucleotide sequence ID" value="NZ_CP045843.1"/>
</dbReference>
<evidence type="ECO:0000313" key="7">
    <source>
        <dbReference type="Proteomes" id="UP001177527"/>
    </source>
</evidence>
<evidence type="ECO:0000256" key="1">
    <source>
        <dbReference type="ARBA" id="ARBA00022801"/>
    </source>
</evidence>
<keyword evidence="6" id="KW-1185">Reference proteome</keyword>
<keyword evidence="2" id="KW-0464">Manganese</keyword>
<dbReference type="GO" id="GO:0019877">
    <property type="term" value="P:diaminopimelate biosynthetic process"/>
    <property type="evidence" value="ECO:0007669"/>
    <property type="project" value="UniProtKB-ARBA"/>
</dbReference>
<comment type="cofactor">
    <cofactor evidence="2">
        <name>Mn(2+)</name>
        <dbReference type="ChEBI" id="CHEBI:29035"/>
    </cofactor>
    <text evidence="2">The Mn(2+) ion enhances activity.</text>
</comment>
<evidence type="ECO:0000313" key="6">
    <source>
        <dbReference type="Proteomes" id="UP000344450"/>
    </source>
</evidence>
<dbReference type="Pfam" id="PF07687">
    <property type="entry name" value="M20_dimer"/>
    <property type="match status" value="1"/>
</dbReference>
<dbReference type="InterPro" id="IPR036264">
    <property type="entry name" value="Bact_exopeptidase_dim_dom"/>
</dbReference>
<dbReference type="PIRSF" id="PIRSF005962">
    <property type="entry name" value="Pept_M20D_amidohydro"/>
    <property type="match status" value="1"/>
</dbReference>
<evidence type="ECO:0000313" key="4">
    <source>
        <dbReference type="EMBL" id="QGH30313.1"/>
    </source>
</evidence>
<dbReference type="Proteomes" id="UP000344450">
    <property type="component" value="Chromosome"/>
</dbReference>
<feature type="binding site" evidence="2">
    <location>
        <position position="105"/>
    </location>
    <ligand>
        <name>Mn(2+)</name>
        <dbReference type="ChEBI" id="CHEBI:29035"/>
        <label>2</label>
    </ligand>
</feature>
<dbReference type="Gene3D" id="3.40.630.10">
    <property type="entry name" value="Zn peptidases"/>
    <property type="match status" value="1"/>
</dbReference>
<reference evidence="5" key="2">
    <citation type="submission" date="2023-04" db="EMBL/GenBank/DDBJ databases">
        <title>APH(3)-Id, a novel chromosomal aminoglycoside phosphotransferase, identified from an environmental isolate of Kluyvera intermedia DW18.</title>
        <authorList>
            <person name="Sha Y."/>
        </authorList>
    </citation>
    <scope>NUCLEOTIDE SEQUENCE</scope>
    <source>
        <strain evidence="5">DW18</strain>
    </source>
</reference>
<gene>
    <name evidence="4" type="ORF">GHC21_11850</name>
    <name evidence="5" type="ORF">QBD33_12050</name>
</gene>
<evidence type="ECO:0000313" key="5">
    <source>
        <dbReference type="EMBL" id="WGL54427.1"/>
    </source>
</evidence>